<feature type="compositionally biased region" description="Low complexity" evidence="1">
    <location>
        <begin position="39"/>
        <end position="55"/>
    </location>
</feature>
<feature type="compositionally biased region" description="Gly residues" evidence="1">
    <location>
        <begin position="228"/>
        <end position="244"/>
    </location>
</feature>
<feature type="compositionally biased region" description="Gly residues" evidence="1">
    <location>
        <begin position="599"/>
        <end position="615"/>
    </location>
</feature>
<protein>
    <submittedName>
        <fullName evidence="2">Uncharacterized protein</fullName>
    </submittedName>
</protein>
<feature type="compositionally biased region" description="Basic and acidic residues" evidence="1">
    <location>
        <begin position="529"/>
        <end position="549"/>
    </location>
</feature>
<organism evidence="2 3">
    <name type="scientific">Ectocarpus siliculosus</name>
    <name type="common">Brown alga</name>
    <name type="synonym">Conferva siliculosa</name>
    <dbReference type="NCBI Taxonomy" id="2880"/>
    <lineage>
        <taxon>Eukaryota</taxon>
        <taxon>Sar</taxon>
        <taxon>Stramenopiles</taxon>
        <taxon>Ochrophyta</taxon>
        <taxon>PX clade</taxon>
        <taxon>Phaeophyceae</taxon>
        <taxon>Ectocarpales</taxon>
        <taxon>Ectocarpaceae</taxon>
        <taxon>Ectocarpus</taxon>
    </lineage>
</organism>
<gene>
    <name evidence="2" type="ORF">Esi_0030_0041</name>
</gene>
<name>D8LKF9_ECTSI</name>
<accession>D8LKF9</accession>
<feature type="compositionally biased region" description="Basic residues" evidence="1">
    <location>
        <begin position="271"/>
        <end position="298"/>
    </location>
</feature>
<proteinExistence type="predicted"/>
<dbReference type="Proteomes" id="UP000002630">
    <property type="component" value="Linkage Group LG19"/>
</dbReference>
<feature type="compositionally biased region" description="Basic and acidic residues" evidence="1">
    <location>
        <begin position="497"/>
        <end position="511"/>
    </location>
</feature>
<feature type="region of interest" description="Disordered" evidence="1">
    <location>
        <begin position="1"/>
        <end position="177"/>
    </location>
</feature>
<feature type="compositionally biased region" description="Basic and acidic residues" evidence="1">
    <location>
        <begin position="341"/>
        <end position="358"/>
    </location>
</feature>
<sequence>MAGTLFPSPEPETPPIDRWARGWVASRRTTVRDWDRFPRGSSSDDGSEGGRSLRSVRSTATGMTSAHRHGGGGGGHARHRPHSSSCKEDSSGVPFPLAPEVREDQSLPPTIPGHSVRMSRKGGDSRAKRGRGGHCAKRTGANRGEGGRRQGSGGESESGCLWDGGTDGSDRQEDDLDSRLKDLGGREWTIDGAGELLIVDRVQGDAMPKTVVSALYNFRDVRDKLAGGENGGGGVGGDDGGGLDGGKRHRDGSGVGKTRGSISGSASFSKERKRSSLSLRRASRRRSSRRLSGSRRRGSGAFFELEPTLQPNLANSLDRPGPGVSVSDGGSLKEGPSWPQDPEHMSRSEYRERQRRQDLTGSSMLDGGEDASSLGFSLGSVQSAPALRGLGLGLNGNAAAGGGRDGGGRRAVSGGRGSGGRGVGRGTSITAFEDVNPFAGGIRVDTSPPAGGDGRGAAGASGTRGDLSPLTASVGGQSGSFFPGAGPESSSVGETSDDPHLALVKDPDWGRNVRGSPKEAGYLPKVKQVSRERPLTHERPYTRNPRDPRNVPARPNAHVSPKNSTSSRVGCNADPQYTGDDGGSTKSSFPSLPMSLTGWGEGGGGGSLGKGGGVPGRPMRGKKGRGMITMTKPKEIIVQGLLR</sequence>
<feature type="compositionally biased region" description="Basic residues" evidence="1">
    <location>
        <begin position="128"/>
        <end position="137"/>
    </location>
</feature>
<dbReference type="EMBL" id="FN648487">
    <property type="protein sequence ID" value="CBN74549.1"/>
    <property type="molecule type" value="Genomic_DNA"/>
</dbReference>
<feature type="compositionally biased region" description="Basic residues" evidence="1">
    <location>
        <begin position="66"/>
        <end position="82"/>
    </location>
</feature>
<dbReference type="EMBL" id="FN649744">
    <property type="protein sequence ID" value="CBN74549.1"/>
    <property type="molecule type" value="Genomic_DNA"/>
</dbReference>
<feature type="compositionally biased region" description="Low complexity" evidence="1">
    <location>
        <begin position="320"/>
        <end position="330"/>
    </location>
</feature>
<dbReference type="InParanoid" id="D8LKF9"/>
<dbReference type="AlphaFoldDB" id="D8LKF9"/>
<evidence type="ECO:0000313" key="3">
    <source>
        <dbReference type="Proteomes" id="UP000002630"/>
    </source>
</evidence>
<feature type="region of interest" description="Disordered" evidence="1">
    <location>
        <begin position="387"/>
        <end position="632"/>
    </location>
</feature>
<reference evidence="2 3" key="1">
    <citation type="journal article" date="2010" name="Nature">
        <title>The Ectocarpus genome and the independent evolution of multicellularity in brown algae.</title>
        <authorList>
            <person name="Cock J.M."/>
            <person name="Sterck L."/>
            <person name="Rouze P."/>
            <person name="Scornet D."/>
            <person name="Allen A.E."/>
            <person name="Amoutzias G."/>
            <person name="Anthouard V."/>
            <person name="Artiguenave F."/>
            <person name="Aury J.M."/>
            <person name="Badger J.H."/>
            <person name="Beszteri B."/>
            <person name="Billiau K."/>
            <person name="Bonnet E."/>
            <person name="Bothwell J.H."/>
            <person name="Bowler C."/>
            <person name="Boyen C."/>
            <person name="Brownlee C."/>
            <person name="Carrano C.J."/>
            <person name="Charrier B."/>
            <person name="Cho G.Y."/>
            <person name="Coelho S.M."/>
            <person name="Collen J."/>
            <person name="Corre E."/>
            <person name="Da Silva C."/>
            <person name="Delage L."/>
            <person name="Delaroque N."/>
            <person name="Dittami S.M."/>
            <person name="Doulbeau S."/>
            <person name="Elias M."/>
            <person name="Farnham G."/>
            <person name="Gachon C.M."/>
            <person name="Gschloessl B."/>
            <person name="Heesch S."/>
            <person name="Jabbari K."/>
            <person name="Jubin C."/>
            <person name="Kawai H."/>
            <person name="Kimura K."/>
            <person name="Kloareg B."/>
            <person name="Kupper F.C."/>
            <person name="Lang D."/>
            <person name="Le Bail A."/>
            <person name="Leblanc C."/>
            <person name="Lerouge P."/>
            <person name="Lohr M."/>
            <person name="Lopez P.J."/>
            <person name="Martens C."/>
            <person name="Maumus F."/>
            <person name="Michel G."/>
            <person name="Miranda-Saavedra D."/>
            <person name="Morales J."/>
            <person name="Moreau H."/>
            <person name="Motomura T."/>
            <person name="Nagasato C."/>
            <person name="Napoli C.A."/>
            <person name="Nelson D.R."/>
            <person name="Nyvall-Collen P."/>
            <person name="Peters A.F."/>
            <person name="Pommier C."/>
            <person name="Potin P."/>
            <person name="Poulain J."/>
            <person name="Quesneville H."/>
            <person name="Read B."/>
            <person name="Rensing S.A."/>
            <person name="Ritter A."/>
            <person name="Rousvoal S."/>
            <person name="Samanta M."/>
            <person name="Samson G."/>
            <person name="Schroeder D.C."/>
            <person name="Segurens B."/>
            <person name="Strittmatter M."/>
            <person name="Tonon T."/>
            <person name="Tregear J.W."/>
            <person name="Valentin K."/>
            <person name="von Dassow P."/>
            <person name="Yamagishi T."/>
            <person name="Van de Peer Y."/>
            <person name="Wincker P."/>
        </authorList>
    </citation>
    <scope>NUCLEOTIDE SEQUENCE [LARGE SCALE GENOMIC DNA]</scope>
    <source>
        <strain evidence="3">Ec32 / CCAP1310/4</strain>
    </source>
</reference>
<feature type="region of interest" description="Disordered" evidence="1">
    <location>
        <begin position="225"/>
        <end position="373"/>
    </location>
</feature>
<keyword evidence="3" id="KW-1185">Reference proteome</keyword>
<evidence type="ECO:0000313" key="2">
    <source>
        <dbReference type="EMBL" id="CBN74549.1"/>
    </source>
</evidence>
<feature type="compositionally biased region" description="Gly residues" evidence="1">
    <location>
        <begin position="390"/>
        <end position="405"/>
    </location>
</feature>
<evidence type="ECO:0000256" key="1">
    <source>
        <dbReference type="SAM" id="MobiDB-lite"/>
    </source>
</evidence>
<feature type="compositionally biased region" description="Gly residues" evidence="1">
    <location>
        <begin position="414"/>
        <end position="425"/>
    </location>
</feature>